<gene>
    <name evidence="3" type="ORF">DFR30_0086</name>
</gene>
<accession>A0A4R1H582</accession>
<feature type="coiled-coil region" evidence="1">
    <location>
        <begin position="49"/>
        <end position="102"/>
    </location>
</feature>
<reference evidence="3 4" key="1">
    <citation type="submission" date="2019-03" db="EMBL/GenBank/DDBJ databases">
        <title>Genomic Encyclopedia of Type Strains, Phase IV (KMG-IV): sequencing the most valuable type-strain genomes for metagenomic binning, comparative biology and taxonomic classification.</title>
        <authorList>
            <person name="Goeker M."/>
        </authorList>
    </citation>
    <scope>NUCLEOTIDE SEQUENCE [LARGE SCALE GENOMIC DNA]</scope>
    <source>
        <strain evidence="3 4">DSM 19610</strain>
    </source>
</reference>
<keyword evidence="4" id="KW-1185">Reference proteome</keyword>
<sequence length="214" mass="24422">MGLKIRLQQISERIDALELRERVLLLVAAIAVLFFSIDTLALQPVLKSQQVARERITELESRLDALRQQARLLRYRSDVDPLQARHEQRDRLKLELDSLDKQIVEQLGALVEPAQAADVLEQVLANHRGLRLVTLEASTRTLDDVEIEDGDTAGLGRYQIDMVVDGNYMDVLAYLGELESLPWKFFWQKVDFQSTEYPHATTRLKLYTLGASHG</sequence>
<evidence type="ECO:0000256" key="2">
    <source>
        <dbReference type="SAM" id="Phobius"/>
    </source>
</evidence>
<comment type="caution">
    <text evidence="3">The sequence shown here is derived from an EMBL/GenBank/DDBJ whole genome shotgun (WGS) entry which is preliminary data.</text>
</comment>
<dbReference type="OrthoDB" id="9151209at2"/>
<proteinExistence type="predicted"/>
<organism evidence="3 4">
    <name type="scientific">Thiogranum longum</name>
    <dbReference type="NCBI Taxonomy" id="1537524"/>
    <lineage>
        <taxon>Bacteria</taxon>
        <taxon>Pseudomonadati</taxon>
        <taxon>Pseudomonadota</taxon>
        <taxon>Gammaproteobacteria</taxon>
        <taxon>Chromatiales</taxon>
        <taxon>Ectothiorhodospiraceae</taxon>
        <taxon>Thiogranum</taxon>
    </lineage>
</organism>
<dbReference type="EMBL" id="SMFX01000001">
    <property type="protein sequence ID" value="TCK16867.1"/>
    <property type="molecule type" value="Genomic_DNA"/>
</dbReference>
<keyword evidence="2" id="KW-1133">Transmembrane helix</keyword>
<keyword evidence="1" id="KW-0175">Coiled coil</keyword>
<keyword evidence="2" id="KW-0472">Membrane</keyword>
<feature type="transmembrane region" description="Helical" evidence="2">
    <location>
        <begin position="23"/>
        <end position="46"/>
    </location>
</feature>
<evidence type="ECO:0000313" key="4">
    <source>
        <dbReference type="Proteomes" id="UP000295707"/>
    </source>
</evidence>
<protein>
    <submittedName>
        <fullName evidence="3">MSHA biogenesis protein MshJ</fullName>
    </submittedName>
</protein>
<keyword evidence="2" id="KW-0812">Transmembrane</keyword>
<evidence type="ECO:0000313" key="3">
    <source>
        <dbReference type="EMBL" id="TCK16867.1"/>
    </source>
</evidence>
<dbReference type="AlphaFoldDB" id="A0A4R1H582"/>
<dbReference type="Proteomes" id="UP000295707">
    <property type="component" value="Unassembled WGS sequence"/>
</dbReference>
<name>A0A4R1H582_9GAMM</name>
<dbReference type="RefSeq" id="WP_132970798.1">
    <property type="nucleotide sequence ID" value="NZ_SMFX01000001.1"/>
</dbReference>
<evidence type="ECO:0000256" key="1">
    <source>
        <dbReference type="SAM" id="Coils"/>
    </source>
</evidence>